<dbReference type="GO" id="GO:0005739">
    <property type="term" value="C:mitochondrion"/>
    <property type="evidence" value="ECO:0007669"/>
    <property type="project" value="TreeGrafter"/>
</dbReference>
<protein>
    <submittedName>
        <fullName evidence="1">Uncharacterized protein</fullName>
    </submittedName>
</protein>
<organism evidence="1 2">
    <name type="scientific">Sphaeroforma arctica JP610</name>
    <dbReference type="NCBI Taxonomy" id="667725"/>
    <lineage>
        <taxon>Eukaryota</taxon>
        <taxon>Ichthyosporea</taxon>
        <taxon>Ichthyophonida</taxon>
        <taxon>Sphaeroforma</taxon>
    </lineage>
</organism>
<name>A0A0L0G3B7_9EUKA</name>
<sequence>MKNPLALPTKILGDSIAAEWNSQDGIIRPHAMHLTGMANSALDKAYFNQRFGTNMVSTLGLEPPAQNAGENLVKFRSYLESLNPFEITAMENAIAMCHSAIVAVAVMDRHVSVEKVQTSSLQHRG</sequence>
<dbReference type="GO" id="GO:0033615">
    <property type="term" value="P:mitochondrial proton-transporting ATP synthase complex assembly"/>
    <property type="evidence" value="ECO:0007669"/>
    <property type="project" value="TreeGrafter"/>
</dbReference>
<evidence type="ECO:0000313" key="1">
    <source>
        <dbReference type="EMBL" id="KNC82678.1"/>
    </source>
</evidence>
<reference evidence="1 2" key="1">
    <citation type="submission" date="2011-02" db="EMBL/GenBank/DDBJ databases">
        <title>The Genome Sequence of Sphaeroforma arctica JP610.</title>
        <authorList>
            <consortium name="The Broad Institute Genome Sequencing Platform"/>
            <person name="Russ C."/>
            <person name="Cuomo C."/>
            <person name="Young S.K."/>
            <person name="Zeng Q."/>
            <person name="Gargeya S."/>
            <person name="Alvarado L."/>
            <person name="Berlin A."/>
            <person name="Chapman S.B."/>
            <person name="Chen Z."/>
            <person name="Freedman E."/>
            <person name="Gellesch M."/>
            <person name="Goldberg J."/>
            <person name="Griggs A."/>
            <person name="Gujja S."/>
            <person name="Heilman E."/>
            <person name="Heiman D."/>
            <person name="Howarth C."/>
            <person name="Mehta T."/>
            <person name="Neiman D."/>
            <person name="Pearson M."/>
            <person name="Roberts A."/>
            <person name="Saif S."/>
            <person name="Shea T."/>
            <person name="Shenoy N."/>
            <person name="Sisk P."/>
            <person name="Stolte C."/>
            <person name="Sykes S."/>
            <person name="White J."/>
            <person name="Yandava C."/>
            <person name="Burger G."/>
            <person name="Gray M.W."/>
            <person name="Holland P.W.H."/>
            <person name="King N."/>
            <person name="Lang F.B.F."/>
            <person name="Roger A.J."/>
            <person name="Ruiz-Trillo I."/>
            <person name="Haas B."/>
            <person name="Nusbaum C."/>
            <person name="Birren B."/>
        </authorList>
    </citation>
    <scope>NUCLEOTIDE SEQUENCE [LARGE SCALE GENOMIC DNA]</scope>
    <source>
        <strain evidence="1 2">JP610</strain>
    </source>
</reference>
<keyword evidence="2" id="KW-1185">Reference proteome</keyword>
<dbReference type="OrthoDB" id="5673at2759"/>
<dbReference type="GeneID" id="25905541"/>
<dbReference type="Gene3D" id="1.10.3580.10">
    <property type="entry name" value="ATP12 ATPase"/>
    <property type="match status" value="1"/>
</dbReference>
<dbReference type="SUPFAM" id="SSF160909">
    <property type="entry name" value="ATP12-like"/>
    <property type="match status" value="1"/>
</dbReference>
<evidence type="ECO:0000313" key="2">
    <source>
        <dbReference type="Proteomes" id="UP000054560"/>
    </source>
</evidence>
<dbReference type="Proteomes" id="UP000054560">
    <property type="component" value="Unassembled WGS sequence"/>
</dbReference>
<dbReference type="AlphaFoldDB" id="A0A0L0G3B7"/>
<dbReference type="InterPro" id="IPR011419">
    <property type="entry name" value="ATP12_ATP_synth-F1-assembly"/>
</dbReference>
<dbReference type="EMBL" id="KQ241903">
    <property type="protein sequence ID" value="KNC82678.1"/>
    <property type="molecule type" value="Genomic_DNA"/>
</dbReference>
<dbReference type="InterPro" id="IPR023335">
    <property type="entry name" value="ATP12_ortho_dom_sf"/>
</dbReference>
<dbReference type="PANTHER" id="PTHR21013">
    <property type="entry name" value="ATP SYNTHASE MITOCHONDRIAL F1 COMPLEX ASSEMBLY FACTOR 2/ATP12 PROTEIN, MITOCHONDRIAL PRECURSOR"/>
    <property type="match status" value="1"/>
</dbReference>
<dbReference type="Pfam" id="PF07542">
    <property type="entry name" value="ATP12"/>
    <property type="match status" value="1"/>
</dbReference>
<proteinExistence type="predicted"/>
<dbReference type="PANTHER" id="PTHR21013:SF10">
    <property type="entry name" value="ATP SYNTHASE MITOCHONDRIAL F1 COMPLEX ASSEMBLY FACTOR 2"/>
    <property type="match status" value="1"/>
</dbReference>
<dbReference type="STRING" id="667725.A0A0L0G3B7"/>
<dbReference type="RefSeq" id="XP_014156580.1">
    <property type="nucleotide sequence ID" value="XM_014301105.1"/>
</dbReference>
<accession>A0A0L0G3B7</accession>
<gene>
    <name evidence="1" type="ORF">SARC_05037</name>
</gene>